<evidence type="ECO:0000313" key="4">
    <source>
        <dbReference type="Proteomes" id="UP001335183"/>
    </source>
</evidence>
<dbReference type="Pfam" id="PF25678">
    <property type="entry name" value="DUF7946"/>
    <property type="match status" value="1"/>
</dbReference>
<feature type="domain" description="DUF7947" evidence="2">
    <location>
        <begin position="225"/>
        <end position="293"/>
    </location>
</feature>
<evidence type="ECO:0000259" key="1">
    <source>
        <dbReference type="Pfam" id="PF25678"/>
    </source>
</evidence>
<accession>A0ABZ2D4N3</accession>
<dbReference type="InterPro" id="IPR057707">
    <property type="entry name" value="DUF7947"/>
</dbReference>
<dbReference type="EMBL" id="CP144918">
    <property type="protein sequence ID" value="WWA47292.1"/>
    <property type="molecule type" value="Genomic_DNA"/>
</dbReference>
<protein>
    <submittedName>
        <fullName evidence="3">Uncharacterized protein</fullName>
    </submittedName>
</protein>
<feature type="domain" description="DUF7946" evidence="1">
    <location>
        <begin position="7"/>
        <end position="208"/>
    </location>
</feature>
<evidence type="ECO:0000313" key="3">
    <source>
        <dbReference type="EMBL" id="WWA47292.1"/>
    </source>
</evidence>
<keyword evidence="4" id="KW-1185">Reference proteome</keyword>
<sequence length="301" mass="33352">MSDFEILLKYDGGDAREHTIDAKLYGQSLQGLDRMVSDCLIISSQCRLPKRGERSPLLLKAREGFQSSYGTPQLLQEASQLLGVGVPILSAIGPEIVGYYVQAVLDYFKGDHKSVDLAISKMAEMHQVALSTMSKIHESSINTLNEFDKRRHMEVMGMQDLFRRGILSNGPAAESFVSPIGESVDTSTFYAGKAPASVVKLADAEAIRDSQKVDWQKPRQEVFTTDGFKYHTSGLSIENPEADGFLMAEVKDPIFLDDSNAYTLAAQKRARIEVLARRGYKNGKLARIHILDFVREVSEAA</sequence>
<evidence type="ECO:0000259" key="2">
    <source>
        <dbReference type="Pfam" id="PF25679"/>
    </source>
</evidence>
<dbReference type="InterPro" id="IPR057706">
    <property type="entry name" value="DUF7946"/>
</dbReference>
<dbReference type="Pfam" id="PF25679">
    <property type="entry name" value="DUF7947"/>
    <property type="match status" value="1"/>
</dbReference>
<gene>
    <name evidence="3" type="ORF">V5F89_13685</name>
</gene>
<name>A0ABZ2D4N3_9SPHN</name>
<organism evidence="3 4">
    <name type="scientific">Pelagerythrobacter marensis</name>
    <dbReference type="NCBI Taxonomy" id="543877"/>
    <lineage>
        <taxon>Bacteria</taxon>
        <taxon>Pseudomonadati</taxon>
        <taxon>Pseudomonadota</taxon>
        <taxon>Alphaproteobacteria</taxon>
        <taxon>Sphingomonadales</taxon>
        <taxon>Erythrobacteraceae</taxon>
        <taxon>Pelagerythrobacter</taxon>
    </lineage>
</organism>
<proteinExistence type="predicted"/>
<dbReference type="Proteomes" id="UP001335183">
    <property type="component" value="Chromosome"/>
</dbReference>
<reference evidence="3 4" key="1">
    <citation type="submission" date="2024-02" db="EMBL/GenBank/DDBJ databases">
        <title>The whole genome sequence of five bacterial samples isolated from Abu Dhabi Sabkha-shore region.</title>
        <authorList>
            <person name="Sudalaimuthuasari N."/>
            <person name="Sarfraz B."/>
            <person name="Tuyisabe J.D."/>
            <person name="Mugisha Ntwali L.D.M."/>
            <person name="Ali A.I.A.A."/>
            <person name="Almansoori S.Z.A."/>
            <person name="Alajami H.S.A."/>
            <person name="Almeqbaali A.A.S."/>
            <person name="Kundu B."/>
            <person name="Saeed E.E."/>
            <person name="Sukumarinath V."/>
            <person name="Mishra A.K."/>
            <person name="Hazzouri K.M."/>
            <person name="Almaskari R."/>
            <person name="Sharma A.K."/>
            <person name="Amiri K.M.A."/>
        </authorList>
    </citation>
    <scope>NUCLEOTIDE SEQUENCE [LARGE SCALE GENOMIC DNA]</scope>
    <source>
        <strain evidence="4">kcgeb_sd</strain>
    </source>
</reference>
<dbReference type="RefSeq" id="WP_338446182.1">
    <property type="nucleotide sequence ID" value="NZ_CP144918.1"/>
</dbReference>